<evidence type="ECO:0008006" key="6">
    <source>
        <dbReference type="Google" id="ProtNLM"/>
    </source>
</evidence>
<feature type="repeat" description="PPR" evidence="3">
    <location>
        <begin position="412"/>
        <end position="446"/>
    </location>
</feature>
<dbReference type="PANTHER" id="PTHR47938">
    <property type="entry name" value="RESPIRATORY COMPLEX I CHAPERONE (CIA84), PUTATIVE (AFU_ORTHOLOGUE AFUA_2G06020)-RELATED"/>
    <property type="match status" value="1"/>
</dbReference>
<feature type="repeat" description="PPR" evidence="3">
    <location>
        <begin position="829"/>
        <end position="863"/>
    </location>
</feature>
<proteinExistence type="inferred from homology"/>
<feature type="repeat" description="PPR" evidence="3">
    <location>
        <begin position="242"/>
        <end position="276"/>
    </location>
</feature>
<protein>
    <recommendedName>
        <fullName evidence="6">Pentacotripeptide-repeat region of PRORP domain-containing protein</fullName>
    </recommendedName>
</protein>
<feature type="repeat" description="PPR" evidence="3">
    <location>
        <begin position="759"/>
        <end position="793"/>
    </location>
</feature>
<dbReference type="NCBIfam" id="TIGR00756">
    <property type="entry name" value="PPR"/>
    <property type="match status" value="14"/>
</dbReference>
<sequence length="1072" mass="120014">MRFPPQKSRNYSKTLVFSNLVKLGITPSTKTLNLFLSFLLKSQKPNLLLHLFSQISSNSIKINSKTCSLVAQSLLELHQFEAEEITSCAERFNFVLKRGIWNSVIQCICVKEENPERAFSILSQCIENYGIFPSSATFRPLVLKFSSQGKMERAIEVLELMRSEKFGYTFDNVICSSVVSGFSRIGKPELGLKFYEEAEKANGFKPNLVTCTAIVDALRKKGRIDEARESVRRMEDKGVVLDAVLYSSLICGYFKKGISTEGLRTHRLMVEKGIAPDVVSYTNLIDGLCKEGSVEKVIGFLDAMEKNGMKPNLITYTILLQGFCMRGKLEEAFCVLKRMEEFGLVLDEFVFAIFIDGLCRKGDVDRVFSLLEEMERKGIKVGSVTYNTVINGLCKSGKTSKADEISRGYFGDNFTYSTLLQGYTKEKDVDGVMETKRRLEEAGICKDVVTFNVLIKALFMVGMIEDARVLFKEMPNMGVIANSVTYCTMIDGLCKKGEMEEALEVFQEYRRIFPLLDAASPVCIIRGLCKEHMMEMATEVFKEFAAKHLVSDSITYRNLIKAQFRAGNGEGVLKFIHAIDEVEPELLTSICNDALIFLCRKGSFTAALAACIFMRRKRLSVTSKSYYVLLKCLIRSGNKLITELVMCDCIKVNGPFEPRMINILSLYLCKKNVEEAVSFLADKNKKDVNVSVLTATVDALKKEGRSMDALNFLMDAQRNGAVIDVVVCSTVVDGLCKEGRIEKALDLCANMNSMGIHPNIVVCNSLINGLCQQGCLIEAFRFFDSLETNGLFPTNITYGTLIGVLSREGFMEDAEELFKKMILKGITPNTQIYNSLISGYSSFGLIEKSLKLLQELEESGLQADAFTISSVIRGYCQKGETQGAYGFFNEYKRRGFSPDLLGFLILVEGLFVKTRMKEARDVLRDMLQCEEVVDVIDRTGNEHQVDSLVSLLNLFCEQGRIQEAICVISEVGSEAFPSWRSRDTNRLKQIKQLQKIGSLDITTEEKVPNNGLCEISDKKDTNVGNYELLFEKSLPYDYDASFSIIASLCSRGELQKANNAVKTMLLASDGHC</sequence>
<dbReference type="Pfam" id="PF13812">
    <property type="entry name" value="PPR_3"/>
    <property type="match status" value="1"/>
</dbReference>
<evidence type="ECO:0000256" key="1">
    <source>
        <dbReference type="ARBA" id="ARBA00007626"/>
    </source>
</evidence>
<feature type="repeat" description="PPR" evidence="3">
    <location>
        <begin position="171"/>
        <end position="206"/>
    </location>
</feature>
<dbReference type="InterPro" id="IPR002885">
    <property type="entry name" value="PPR_rpt"/>
</dbReference>
<feature type="repeat" description="PPR" evidence="3">
    <location>
        <begin position="724"/>
        <end position="758"/>
    </location>
</feature>
<feature type="repeat" description="PPR" evidence="3">
    <location>
        <begin position="794"/>
        <end position="828"/>
    </location>
</feature>
<feature type="repeat" description="PPR" evidence="3">
    <location>
        <begin position="277"/>
        <end position="311"/>
    </location>
</feature>
<dbReference type="AlphaFoldDB" id="A0A5P1ED89"/>
<dbReference type="Proteomes" id="UP000243459">
    <property type="component" value="Chromosome 7"/>
</dbReference>
<dbReference type="Gene3D" id="1.25.40.10">
    <property type="entry name" value="Tetratricopeptide repeat domain"/>
    <property type="match status" value="9"/>
</dbReference>
<dbReference type="Pfam" id="PF01535">
    <property type="entry name" value="PPR"/>
    <property type="match status" value="4"/>
</dbReference>
<dbReference type="OrthoDB" id="185373at2759"/>
<keyword evidence="5" id="KW-1185">Reference proteome</keyword>
<dbReference type="PANTHER" id="PTHR47938:SF46">
    <property type="entry name" value="PENTACOTRIPEPTIDE-REPEAT REGION OF PRORP DOMAIN-CONTAINING PROTEIN"/>
    <property type="match status" value="1"/>
</dbReference>
<feature type="repeat" description="PPR" evidence="3">
    <location>
        <begin position="312"/>
        <end position="346"/>
    </location>
</feature>
<reference evidence="5" key="1">
    <citation type="journal article" date="2017" name="Nat. Commun.">
        <title>The asparagus genome sheds light on the origin and evolution of a young Y chromosome.</title>
        <authorList>
            <person name="Harkess A."/>
            <person name="Zhou J."/>
            <person name="Xu C."/>
            <person name="Bowers J.E."/>
            <person name="Van der Hulst R."/>
            <person name="Ayyampalayam S."/>
            <person name="Mercati F."/>
            <person name="Riccardi P."/>
            <person name="McKain M.R."/>
            <person name="Kakrana A."/>
            <person name="Tang H."/>
            <person name="Ray J."/>
            <person name="Groenendijk J."/>
            <person name="Arikit S."/>
            <person name="Mathioni S.M."/>
            <person name="Nakano M."/>
            <person name="Shan H."/>
            <person name="Telgmann-Rauber A."/>
            <person name="Kanno A."/>
            <person name="Yue Z."/>
            <person name="Chen H."/>
            <person name="Li W."/>
            <person name="Chen Y."/>
            <person name="Xu X."/>
            <person name="Zhang Y."/>
            <person name="Luo S."/>
            <person name="Chen H."/>
            <person name="Gao J."/>
            <person name="Mao Z."/>
            <person name="Pires J.C."/>
            <person name="Luo M."/>
            <person name="Kudrna D."/>
            <person name="Wing R.A."/>
            <person name="Meyers B.C."/>
            <person name="Yi K."/>
            <person name="Kong H."/>
            <person name="Lavrijsen P."/>
            <person name="Sunseri F."/>
            <person name="Falavigna A."/>
            <person name="Ye Y."/>
            <person name="Leebens-Mack J.H."/>
            <person name="Chen G."/>
        </authorList>
    </citation>
    <scope>NUCLEOTIDE SEQUENCE [LARGE SCALE GENOMIC DNA]</scope>
    <source>
        <strain evidence="5">cv. DH0086</strain>
    </source>
</reference>
<evidence type="ECO:0000313" key="4">
    <source>
        <dbReference type="EMBL" id="ONK62759.1"/>
    </source>
</evidence>
<evidence type="ECO:0000256" key="3">
    <source>
        <dbReference type="PROSITE-ProRule" id="PRU00708"/>
    </source>
</evidence>
<dbReference type="Gramene" id="ONK62759">
    <property type="protein sequence ID" value="ONK62759"/>
    <property type="gene ID" value="A4U43_C07F7840"/>
</dbReference>
<feature type="repeat" description="PPR" evidence="3">
    <location>
        <begin position="207"/>
        <end position="241"/>
    </location>
</feature>
<dbReference type="PROSITE" id="PS51375">
    <property type="entry name" value="PPR"/>
    <property type="match status" value="14"/>
</dbReference>
<dbReference type="GO" id="GO:0003729">
    <property type="term" value="F:mRNA binding"/>
    <property type="evidence" value="ECO:0007669"/>
    <property type="project" value="TreeGrafter"/>
</dbReference>
<dbReference type="OMA" id="ICGYFRE"/>
<evidence type="ECO:0000313" key="5">
    <source>
        <dbReference type="Proteomes" id="UP000243459"/>
    </source>
</evidence>
<keyword evidence="2" id="KW-0677">Repeat</keyword>
<evidence type="ECO:0000256" key="2">
    <source>
        <dbReference type="ARBA" id="ARBA00022737"/>
    </source>
</evidence>
<comment type="similarity">
    <text evidence="1">Belongs to the PPR family. P subfamily.</text>
</comment>
<dbReference type="EMBL" id="CM007387">
    <property type="protein sequence ID" value="ONK62759.1"/>
    <property type="molecule type" value="Genomic_DNA"/>
</dbReference>
<feature type="repeat" description="PPR" evidence="3">
    <location>
        <begin position="347"/>
        <end position="381"/>
    </location>
</feature>
<name>A0A5P1ED89_ASPOF</name>
<gene>
    <name evidence="4" type="ORF">A4U43_C07F7840</name>
</gene>
<feature type="repeat" description="PPR" evidence="3">
    <location>
        <begin position="447"/>
        <end position="481"/>
    </location>
</feature>
<feature type="repeat" description="PPR" evidence="3">
    <location>
        <begin position="482"/>
        <end position="512"/>
    </location>
</feature>
<organism evidence="4 5">
    <name type="scientific">Asparagus officinalis</name>
    <name type="common">Garden asparagus</name>
    <dbReference type="NCBI Taxonomy" id="4686"/>
    <lineage>
        <taxon>Eukaryota</taxon>
        <taxon>Viridiplantae</taxon>
        <taxon>Streptophyta</taxon>
        <taxon>Embryophyta</taxon>
        <taxon>Tracheophyta</taxon>
        <taxon>Spermatophyta</taxon>
        <taxon>Magnoliopsida</taxon>
        <taxon>Liliopsida</taxon>
        <taxon>Asparagales</taxon>
        <taxon>Asparagaceae</taxon>
        <taxon>Asparagoideae</taxon>
        <taxon>Asparagus</taxon>
    </lineage>
</organism>
<dbReference type="Pfam" id="PF13041">
    <property type="entry name" value="PPR_2"/>
    <property type="match status" value="5"/>
</dbReference>
<dbReference type="InterPro" id="IPR011990">
    <property type="entry name" value="TPR-like_helical_dom_sf"/>
</dbReference>
<accession>A0A5P1ED89</accession>
<feature type="repeat" description="PPR" evidence="3">
    <location>
        <begin position="864"/>
        <end position="898"/>
    </location>
</feature>